<keyword evidence="6 8" id="KW-0472">Membrane</keyword>
<sequence>MDWEWLINKDFANYWIAARLVLDGSVQDLFADHATYFRHMQAAFGQDYPWHNWSYPPHYLLLIWPLGLISYLPAMGLFLASTLCLYLLALHAFLRACAPAASVSRLAAIAVLPFLLSNLEHAQNGYLTGSLFLAGLAFRREHPWGAGLCFALLTIKPQLGLILPFLLLAERNYRCILSTLLWTTALIALSALIFGPATWQGYLTETLSYQSTVMTQGTGYFLGMMPSVFGSLRGLGTGSSTALTVHLLLAVPVFAATLFALWRGSDPGQRAILTLTATFLVTPYWLVYDFGPVAGGLALFILSRPAGESSVTAVACLIPLMSVPLIAAGLPLAPLMLLLPWLYLVRRMLTTADIAD</sequence>
<feature type="transmembrane region" description="Helical" evidence="8">
    <location>
        <begin position="243"/>
        <end position="262"/>
    </location>
</feature>
<evidence type="ECO:0000256" key="5">
    <source>
        <dbReference type="ARBA" id="ARBA00022989"/>
    </source>
</evidence>
<evidence type="ECO:0000256" key="8">
    <source>
        <dbReference type="SAM" id="Phobius"/>
    </source>
</evidence>
<evidence type="ECO:0000256" key="2">
    <source>
        <dbReference type="ARBA" id="ARBA00022475"/>
    </source>
</evidence>
<organism evidence="9 10">
    <name type="scientific">Pseudogemmobacter faecipullorum</name>
    <dbReference type="NCBI Taxonomy" id="2755041"/>
    <lineage>
        <taxon>Bacteria</taxon>
        <taxon>Pseudomonadati</taxon>
        <taxon>Pseudomonadota</taxon>
        <taxon>Alphaproteobacteria</taxon>
        <taxon>Rhodobacterales</taxon>
        <taxon>Paracoccaceae</taxon>
        <taxon>Pseudogemmobacter</taxon>
    </lineage>
</organism>
<name>A0ABS8CJ19_9RHOB</name>
<proteinExistence type="inferred from homology"/>
<evidence type="ECO:0000313" key="10">
    <source>
        <dbReference type="Proteomes" id="UP001198571"/>
    </source>
</evidence>
<evidence type="ECO:0000256" key="3">
    <source>
        <dbReference type="ARBA" id="ARBA00022679"/>
    </source>
</evidence>
<gene>
    <name evidence="9" type="ORF">H0485_05230</name>
</gene>
<feature type="transmembrane region" description="Helical" evidence="8">
    <location>
        <begin position="62"/>
        <end position="89"/>
    </location>
</feature>
<dbReference type="InterPro" id="IPR018584">
    <property type="entry name" value="GT87"/>
</dbReference>
<evidence type="ECO:0000313" key="9">
    <source>
        <dbReference type="EMBL" id="MCB5409403.1"/>
    </source>
</evidence>
<keyword evidence="3" id="KW-0808">Transferase</keyword>
<accession>A0ABS8CJ19</accession>
<evidence type="ECO:0000256" key="1">
    <source>
        <dbReference type="ARBA" id="ARBA00004651"/>
    </source>
</evidence>
<dbReference type="EMBL" id="JACDXX010000004">
    <property type="protein sequence ID" value="MCB5409403.1"/>
    <property type="molecule type" value="Genomic_DNA"/>
</dbReference>
<feature type="transmembrane region" description="Helical" evidence="8">
    <location>
        <begin position="96"/>
        <end position="116"/>
    </location>
</feature>
<evidence type="ECO:0000256" key="4">
    <source>
        <dbReference type="ARBA" id="ARBA00022692"/>
    </source>
</evidence>
<keyword evidence="5 8" id="KW-1133">Transmembrane helix</keyword>
<feature type="transmembrane region" description="Helical" evidence="8">
    <location>
        <begin position="314"/>
        <end position="343"/>
    </location>
</feature>
<evidence type="ECO:0000256" key="7">
    <source>
        <dbReference type="ARBA" id="ARBA00024033"/>
    </source>
</evidence>
<comment type="caution">
    <text evidence="9">The sequence shown here is derived from an EMBL/GenBank/DDBJ whole genome shotgun (WGS) entry which is preliminary data.</text>
</comment>
<dbReference type="RefSeq" id="WP_226934313.1">
    <property type="nucleotide sequence ID" value="NZ_JACDXX010000004.1"/>
</dbReference>
<feature type="transmembrane region" description="Helical" evidence="8">
    <location>
        <begin position="144"/>
        <end position="168"/>
    </location>
</feature>
<dbReference type="Pfam" id="PF09594">
    <property type="entry name" value="GT87"/>
    <property type="match status" value="1"/>
</dbReference>
<keyword evidence="4 8" id="KW-0812">Transmembrane</keyword>
<dbReference type="Proteomes" id="UP001198571">
    <property type="component" value="Unassembled WGS sequence"/>
</dbReference>
<feature type="transmembrane region" description="Helical" evidence="8">
    <location>
        <begin position="180"/>
        <end position="199"/>
    </location>
</feature>
<keyword evidence="10" id="KW-1185">Reference proteome</keyword>
<reference evidence="9 10" key="1">
    <citation type="submission" date="2020-07" db="EMBL/GenBank/DDBJ databases">
        <title>Pseudogemmobacter sp. nov., isolated from poultry manure in Taiwan.</title>
        <authorList>
            <person name="Lin S.-Y."/>
            <person name="Tang Y.-S."/>
            <person name="Young C.-C."/>
        </authorList>
    </citation>
    <scope>NUCLEOTIDE SEQUENCE [LARGE SCALE GENOMIC DNA]</scope>
    <source>
        <strain evidence="9 10">CC-YST710</strain>
    </source>
</reference>
<protein>
    <submittedName>
        <fullName evidence="9">DUF2029 domain-containing protein</fullName>
    </submittedName>
</protein>
<feature type="transmembrane region" description="Helical" evidence="8">
    <location>
        <begin position="282"/>
        <end position="302"/>
    </location>
</feature>
<keyword evidence="2" id="KW-1003">Cell membrane</keyword>
<comment type="subcellular location">
    <subcellularLocation>
        <location evidence="1">Cell membrane</location>
        <topology evidence="1">Multi-pass membrane protein</topology>
    </subcellularLocation>
</comment>
<evidence type="ECO:0000256" key="6">
    <source>
        <dbReference type="ARBA" id="ARBA00023136"/>
    </source>
</evidence>
<feature type="transmembrane region" description="Helical" evidence="8">
    <location>
        <begin position="219"/>
        <end position="236"/>
    </location>
</feature>
<comment type="similarity">
    <text evidence="7">Belongs to the glycosyltransferase 87 family.</text>
</comment>